<name>A0A382GFZ3_9ZZZZ</name>
<feature type="non-terminal residue" evidence="7">
    <location>
        <position position="213"/>
    </location>
</feature>
<evidence type="ECO:0000256" key="2">
    <source>
        <dbReference type="ARBA" id="ARBA00022692"/>
    </source>
</evidence>
<dbReference type="GO" id="GO:0016020">
    <property type="term" value="C:membrane"/>
    <property type="evidence" value="ECO:0007669"/>
    <property type="project" value="UniProtKB-SubCell"/>
</dbReference>
<feature type="transmembrane region" description="Helical" evidence="5">
    <location>
        <begin position="134"/>
        <end position="152"/>
    </location>
</feature>
<keyword evidence="3 5" id="KW-1133">Transmembrane helix</keyword>
<evidence type="ECO:0000259" key="6">
    <source>
        <dbReference type="Pfam" id="PF00892"/>
    </source>
</evidence>
<dbReference type="Pfam" id="PF00892">
    <property type="entry name" value="EamA"/>
    <property type="match status" value="1"/>
</dbReference>
<proteinExistence type="predicted"/>
<reference evidence="7" key="1">
    <citation type="submission" date="2018-05" db="EMBL/GenBank/DDBJ databases">
        <authorList>
            <person name="Lanie J.A."/>
            <person name="Ng W.-L."/>
            <person name="Kazmierczak K.M."/>
            <person name="Andrzejewski T.M."/>
            <person name="Davidsen T.M."/>
            <person name="Wayne K.J."/>
            <person name="Tettelin H."/>
            <person name="Glass J.I."/>
            <person name="Rusch D."/>
            <person name="Podicherti R."/>
            <person name="Tsui H.-C.T."/>
            <person name="Winkler M.E."/>
        </authorList>
    </citation>
    <scope>NUCLEOTIDE SEQUENCE</scope>
</reference>
<evidence type="ECO:0000256" key="1">
    <source>
        <dbReference type="ARBA" id="ARBA00004141"/>
    </source>
</evidence>
<evidence type="ECO:0000256" key="3">
    <source>
        <dbReference type="ARBA" id="ARBA00022989"/>
    </source>
</evidence>
<evidence type="ECO:0000256" key="4">
    <source>
        <dbReference type="ARBA" id="ARBA00023136"/>
    </source>
</evidence>
<feature type="transmembrane region" description="Helical" evidence="5">
    <location>
        <begin position="107"/>
        <end position="125"/>
    </location>
</feature>
<keyword evidence="4 5" id="KW-0472">Membrane</keyword>
<dbReference type="PANTHER" id="PTHR22911">
    <property type="entry name" value="ACYL-MALONYL CONDENSING ENZYME-RELATED"/>
    <property type="match status" value="1"/>
</dbReference>
<comment type="subcellular location">
    <subcellularLocation>
        <location evidence="1">Membrane</location>
        <topology evidence="1">Multi-pass membrane protein</topology>
    </subcellularLocation>
</comment>
<evidence type="ECO:0000256" key="5">
    <source>
        <dbReference type="SAM" id="Phobius"/>
    </source>
</evidence>
<feature type="transmembrane region" description="Helical" evidence="5">
    <location>
        <begin position="84"/>
        <end position="101"/>
    </location>
</feature>
<feature type="transmembrane region" description="Helical" evidence="5">
    <location>
        <begin position="186"/>
        <end position="207"/>
    </location>
</feature>
<dbReference type="AlphaFoldDB" id="A0A382GFZ3"/>
<protein>
    <recommendedName>
        <fullName evidence="6">EamA domain-containing protein</fullName>
    </recommendedName>
</protein>
<feature type="domain" description="EamA" evidence="6">
    <location>
        <begin position="12"/>
        <end position="148"/>
    </location>
</feature>
<dbReference type="EMBL" id="UINC01054883">
    <property type="protein sequence ID" value="SVB73121.1"/>
    <property type="molecule type" value="Genomic_DNA"/>
</dbReference>
<sequence length="213" mass="24248">MKRKYIISSGILGIIFMVISQLSFSINDSIVKLIVQESNNKNSILNVIFVRGLITTFVIYLYLTLIEKKRIKNIIININYHKRGLFEVLTAFCFLTALVLLPVAEVYTLLMTNPFFVTIFAFFFLKEKVGLKRWCAVLFGFIGVIIVINPSIYTFNYLFFLPILAAIFLTIRDVTTKDISTKSNSFEIIFITSLLITLFSGVGSLFIEFSLGS</sequence>
<accession>A0A382GFZ3</accession>
<dbReference type="PANTHER" id="PTHR22911:SF6">
    <property type="entry name" value="SOLUTE CARRIER FAMILY 35 MEMBER G1"/>
    <property type="match status" value="1"/>
</dbReference>
<dbReference type="InterPro" id="IPR037185">
    <property type="entry name" value="EmrE-like"/>
</dbReference>
<evidence type="ECO:0000313" key="7">
    <source>
        <dbReference type="EMBL" id="SVB73121.1"/>
    </source>
</evidence>
<organism evidence="7">
    <name type="scientific">marine metagenome</name>
    <dbReference type="NCBI Taxonomy" id="408172"/>
    <lineage>
        <taxon>unclassified sequences</taxon>
        <taxon>metagenomes</taxon>
        <taxon>ecological metagenomes</taxon>
    </lineage>
</organism>
<dbReference type="InterPro" id="IPR000620">
    <property type="entry name" value="EamA_dom"/>
</dbReference>
<dbReference type="SUPFAM" id="SSF103481">
    <property type="entry name" value="Multidrug resistance efflux transporter EmrE"/>
    <property type="match status" value="1"/>
</dbReference>
<feature type="transmembrane region" description="Helical" evidence="5">
    <location>
        <begin position="5"/>
        <end position="24"/>
    </location>
</feature>
<feature type="transmembrane region" description="Helical" evidence="5">
    <location>
        <begin position="44"/>
        <end position="63"/>
    </location>
</feature>
<keyword evidence="2 5" id="KW-0812">Transmembrane</keyword>
<gene>
    <name evidence="7" type="ORF">METZ01_LOCUS225975</name>
</gene>